<dbReference type="Proteomes" id="UP001478817">
    <property type="component" value="Unassembled WGS sequence"/>
</dbReference>
<dbReference type="EMBL" id="JBBNGS010000015">
    <property type="protein sequence ID" value="MEQ2638286.1"/>
    <property type="molecule type" value="Genomic_DNA"/>
</dbReference>
<name>A0ABV1IHA4_9ACTN</name>
<dbReference type="InterPro" id="IPR036388">
    <property type="entry name" value="WH-like_DNA-bd_sf"/>
</dbReference>
<dbReference type="PROSITE" id="PS51197">
    <property type="entry name" value="HTH_RRF2_2"/>
    <property type="match status" value="1"/>
</dbReference>
<dbReference type="SUPFAM" id="SSF46785">
    <property type="entry name" value="Winged helix' DNA-binding domain"/>
    <property type="match status" value="1"/>
</dbReference>
<keyword evidence="1" id="KW-0238">DNA-binding</keyword>
<sequence>MATGMFSTKGMYALRAMADLASHEGWVSLGDVSKRQNISRKYLEQVISLMHKAGYVQSQRGKGGGYKLTRKPEEYTLGELLRAAEGSLAPVGCLDCSNGTICPQIGSCSTVSVWRDLGRVTSSYLDSKTLADLVGPDGGSCGVTFSNK</sequence>
<keyword evidence="3" id="KW-1185">Reference proteome</keyword>
<dbReference type="RefSeq" id="WP_117204412.1">
    <property type="nucleotide sequence ID" value="NZ_JAZOPI010000070.1"/>
</dbReference>
<dbReference type="InterPro" id="IPR000944">
    <property type="entry name" value="Tscrpt_reg_Rrf2"/>
</dbReference>
<dbReference type="Gene3D" id="1.10.10.10">
    <property type="entry name" value="Winged helix-like DNA-binding domain superfamily/Winged helix DNA-binding domain"/>
    <property type="match status" value="1"/>
</dbReference>
<dbReference type="GeneID" id="98643023"/>
<gene>
    <name evidence="2" type="ORF">AAAT05_08030</name>
</gene>
<comment type="caution">
    <text evidence="2">The sequence shown here is derived from an EMBL/GenBank/DDBJ whole genome shotgun (WGS) entry which is preliminary data.</text>
</comment>
<evidence type="ECO:0000313" key="3">
    <source>
        <dbReference type="Proteomes" id="UP001478817"/>
    </source>
</evidence>
<dbReference type="PANTHER" id="PTHR33221:SF5">
    <property type="entry name" value="HTH-TYPE TRANSCRIPTIONAL REGULATOR ISCR"/>
    <property type="match status" value="1"/>
</dbReference>
<dbReference type="InterPro" id="IPR036390">
    <property type="entry name" value="WH_DNA-bd_sf"/>
</dbReference>
<dbReference type="Pfam" id="PF02082">
    <property type="entry name" value="Rrf2"/>
    <property type="match status" value="1"/>
</dbReference>
<organism evidence="2 3">
    <name type="scientific">Paratractidigestivibacter faecalis</name>
    <dbReference type="NCBI Taxonomy" id="2292441"/>
    <lineage>
        <taxon>Bacteria</taxon>
        <taxon>Bacillati</taxon>
        <taxon>Actinomycetota</taxon>
        <taxon>Coriobacteriia</taxon>
        <taxon>Coriobacteriales</taxon>
        <taxon>Atopobiaceae</taxon>
        <taxon>Paratractidigestivibacter</taxon>
    </lineage>
</organism>
<protein>
    <submittedName>
        <fullName evidence="2">Rrf2 family transcriptional regulator</fullName>
    </submittedName>
</protein>
<evidence type="ECO:0000313" key="2">
    <source>
        <dbReference type="EMBL" id="MEQ2638286.1"/>
    </source>
</evidence>
<dbReference type="PANTHER" id="PTHR33221">
    <property type="entry name" value="WINGED HELIX-TURN-HELIX TRANSCRIPTIONAL REGULATOR, RRF2 FAMILY"/>
    <property type="match status" value="1"/>
</dbReference>
<reference evidence="2 3" key="1">
    <citation type="submission" date="2024-04" db="EMBL/GenBank/DDBJ databases">
        <title>Human intestinal bacterial collection.</title>
        <authorList>
            <person name="Pauvert C."/>
            <person name="Hitch T.C.A."/>
            <person name="Clavel T."/>
        </authorList>
    </citation>
    <scope>NUCLEOTIDE SEQUENCE [LARGE SCALE GENOMIC DNA]</scope>
    <source>
        <strain evidence="2 3">CLA-AA-H197</strain>
    </source>
</reference>
<evidence type="ECO:0000256" key="1">
    <source>
        <dbReference type="ARBA" id="ARBA00023125"/>
    </source>
</evidence>
<proteinExistence type="predicted"/>
<dbReference type="NCBIfam" id="TIGR00738">
    <property type="entry name" value="rrf2_super"/>
    <property type="match status" value="1"/>
</dbReference>
<accession>A0ABV1IHA4</accession>